<feature type="site" description="Important for autoinhibition of adenylyltransferase activity" evidence="3">
    <location>
        <position position="46"/>
    </location>
</feature>
<gene>
    <name evidence="5" type="ORF">Q3M24_09455</name>
</gene>
<dbReference type="KEGG" id="eaj:Q3M24_09455"/>
<dbReference type="InterPro" id="IPR036597">
    <property type="entry name" value="Fido-like_dom_sf"/>
</dbReference>
<feature type="active site" evidence="1">
    <location>
        <position position="175"/>
    </location>
</feature>
<feature type="binding site" evidence="2">
    <location>
        <begin position="179"/>
        <end position="186"/>
    </location>
    <ligand>
        <name>ATP</name>
        <dbReference type="ChEBI" id="CHEBI:30616"/>
    </ligand>
</feature>
<accession>A0AAU8M1E5</accession>
<reference evidence="5" key="2">
    <citation type="submission" date="2024-06" db="EMBL/GenBank/DDBJ databases">
        <authorList>
            <person name="Plum-Jensen L.E."/>
            <person name="Schramm A."/>
            <person name="Marshall I.P.G."/>
        </authorList>
    </citation>
    <scope>NUCLEOTIDE SEQUENCE</scope>
    <source>
        <strain evidence="5">Rat1</strain>
    </source>
</reference>
<dbReference type="GO" id="GO:0005524">
    <property type="term" value="F:ATP binding"/>
    <property type="evidence" value="ECO:0007669"/>
    <property type="project" value="UniProtKB-KW"/>
</dbReference>
<dbReference type="SUPFAM" id="SSF140931">
    <property type="entry name" value="Fic-like"/>
    <property type="match status" value="1"/>
</dbReference>
<evidence type="ECO:0000256" key="2">
    <source>
        <dbReference type="PIRSR" id="PIRSR640198-2"/>
    </source>
</evidence>
<sequence>MNSKLLQSILGKKQALDRKRPLPSAVLRKLEEEFALAWTYNSNAIEGNTLTLQETEIVLNSGVTIGGKTVNEHFEVINHKNGIDFVKSLVAKKEALTEDTVKQLHALILQSIDDTEAGEYRRQNVRILGARHIPPQSLKVPRLMSEFIAWFHENEYILSPPELAAEIHYRLVMIHPFIDGNGRVARLLMNLILMKHGYPPAIILKVDRKRYYRVLNEANLGSPEPYEDFIGRAIERSLMLYLSTIEPDQKEDRMFISLKEAAEHCDYSPEYLSLLARKGRIAAVKMDNKTWMTTREAIEEYVQRMKRD</sequence>
<organism evidence="5">
    <name type="scientific">Candidatus Electrothrix aestuarii</name>
    <dbReference type="NCBI Taxonomy" id="3062594"/>
    <lineage>
        <taxon>Bacteria</taxon>
        <taxon>Pseudomonadati</taxon>
        <taxon>Thermodesulfobacteriota</taxon>
        <taxon>Desulfobulbia</taxon>
        <taxon>Desulfobulbales</taxon>
        <taxon>Desulfobulbaceae</taxon>
        <taxon>Candidatus Electrothrix</taxon>
    </lineage>
</organism>
<dbReference type="InterPro" id="IPR040198">
    <property type="entry name" value="Fido_containing"/>
</dbReference>
<evidence type="ECO:0000256" key="1">
    <source>
        <dbReference type="PIRSR" id="PIRSR640198-1"/>
    </source>
</evidence>
<feature type="binding site" evidence="2">
    <location>
        <begin position="211"/>
        <end position="212"/>
    </location>
    <ligand>
        <name>ATP</name>
        <dbReference type="ChEBI" id="CHEBI:30616"/>
    </ligand>
</feature>
<keyword evidence="2" id="KW-0067">ATP-binding</keyword>
<protein>
    <submittedName>
        <fullName evidence="5">Fic family protein</fullName>
    </submittedName>
</protein>
<dbReference type="PANTHER" id="PTHR13504">
    <property type="entry name" value="FIDO DOMAIN-CONTAINING PROTEIN DDB_G0283145"/>
    <property type="match status" value="1"/>
</dbReference>
<evidence type="ECO:0000313" key="5">
    <source>
        <dbReference type="EMBL" id="XCN74945.1"/>
    </source>
</evidence>
<feature type="binding site" evidence="2">
    <location>
        <position position="219"/>
    </location>
    <ligand>
        <name>ATP</name>
        <dbReference type="ChEBI" id="CHEBI:30616"/>
    </ligand>
</feature>
<dbReference type="PANTHER" id="PTHR13504:SF38">
    <property type="entry name" value="FIDO DOMAIN-CONTAINING PROTEIN"/>
    <property type="match status" value="1"/>
</dbReference>
<evidence type="ECO:0000256" key="3">
    <source>
        <dbReference type="PIRSR" id="PIRSR640198-3"/>
    </source>
</evidence>
<name>A0AAU8M1E5_9BACT</name>
<dbReference type="Pfam" id="PF02661">
    <property type="entry name" value="Fic"/>
    <property type="match status" value="1"/>
</dbReference>
<keyword evidence="2" id="KW-0547">Nucleotide-binding</keyword>
<proteinExistence type="predicted"/>
<dbReference type="Gene3D" id="1.10.3290.10">
    <property type="entry name" value="Fido-like domain"/>
    <property type="match status" value="1"/>
</dbReference>
<dbReference type="EMBL" id="CP159373">
    <property type="protein sequence ID" value="XCN74945.1"/>
    <property type="molecule type" value="Genomic_DNA"/>
</dbReference>
<reference evidence="5" key="1">
    <citation type="journal article" date="2024" name="Syst. Appl. Microbiol.">
        <title>First single-strain enrichments of Electrothrix cable bacteria, description of E. aestuarii sp. nov. and E. rattekaaiensis sp. nov., and proposal of a cable bacteria taxonomy following the rules of the SeqCode.</title>
        <authorList>
            <person name="Plum-Jensen L.E."/>
            <person name="Schramm A."/>
            <person name="Marshall I.P.G."/>
        </authorList>
    </citation>
    <scope>NUCLEOTIDE SEQUENCE</scope>
    <source>
        <strain evidence="5">Rat1</strain>
    </source>
</reference>
<feature type="domain" description="Fido" evidence="4">
    <location>
        <begin position="96"/>
        <end position="232"/>
    </location>
</feature>
<dbReference type="PROSITE" id="PS51459">
    <property type="entry name" value="FIDO"/>
    <property type="match status" value="1"/>
</dbReference>
<evidence type="ECO:0000259" key="4">
    <source>
        <dbReference type="PROSITE" id="PS51459"/>
    </source>
</evidence>
<dbReference type="AlphaFoldDB" id="A0AAU8M1E5"/>
<dbReference type="InterPro" id="IPR003812">
    <property type="entry name" value="Fido"/>
</dbReference>